<dbReference type="PROSITE" id="PS50943">
    <property type="entry name" value="HTH_CROC1"/>
    <property type="match status" value="1"/>
</dbReference>
<feature type="transmembrane region" description="Helical" evidence="2">
    <location>
        <begin position="118"/>
        <end position="139"/>
    </location>
</feature>
<dbReference type="SUPFAM" id="SSF47413">
    <property type="entry name" value="lambda repressor-like DNA-binding domains"/>
    <property type="match status" value="1"/>
</dbReference>
<dbReference type="CDD" id="cd00093">
    <property type="entry name" value="HTH_XRE"/>
    <property type="match status" value="1"/>
</dbReference>
<accession>A0A386PT33</accession>
<proteinExistence type="predicted"/>
<feature type="transmembrane region" description="Helical" evidence="2">
    <location>
        <begin position="175"/>
        <end position="192"/>
    </location>
</feature>
<dbReference type="SMART" id="SM00530">
    <property type="entry name" value="HTH_XRE"/>
    <property type="match status" value="1"/>
</dbReference>
<keyword evidence="2" id="KW-1133">Transmembrane helix</keyword>
<dbReference type="EMBL" id="CP031933">
    <property type="protein sequence ID" value="AYE39174.1"/>
    <property type="molecule type" value="Genomic_DNA"/>
</dbReference>
<dbReference type="Pfam" id="PF01381">
    <property type="entry name" value="HTH_3"/>
    <property type="match status" value="1"/>
</dbReference>
<keyword evidence="5" id="KW-1185">Reference proteome</keyword>
<dbReference type="PANTHER" id="PTHR46558">
    <property type="entry name" value="TRACRIPTIONAL REGULATORY PROTEIN-RELATED-RELATED"/>
    <property type="match status" value="1"/>
</dbReference>
<feature type="transmembrane region" description="Helical" evidence="2">
    <location>
        <begin position="145"/>
        <end position="163"/>
    </location>
</feature>
<feature type="domain" description="HTH cro/C1-type" evidence="3">
    <location>
        <begin position="40"/>
        <end position="94"/>
    </location>
</feature>
<keyword evidence="2" id="KW-0472">Membrane</keyword>
<dbReference type="OrthoDB" id="9805856at2"/>
<dbReference type="AlphaFoldDB" id="A0A386PT33"/>
<evidence type="ECO:0000256" key="1">
    <source>
        <dbReference type="ARBA" id="ARBA00023125"/>
    </source>
</evidence>
<dbReference type="Gene3D" id="1.10.260.40">
    <property type="entry name" value="lambda repressor-like DNA-binding domains"/>
    <property type="match status" value="1"/>
</dbReference>
<dbReference type="InterPro" id="IPR010982">
    <property type="entry name" value="Lambda_DNA-bd_dom_sf"/>
</dbReference>
<dbReference type="KEGG" id="lzh:D1B17_11255"/>
<evidence type="ECO:0000259" key="3">
    <source>
        <dbReference type="PROSITE" id="PS50943"/>
    </source>
</evidence>
<dbReference type="InterPro" id="IPR001387">
    <property type="entry name" value="Cro/C1-type_HTH"/>
</dbReference>
<evidence type="ECO:0000256" key="2">
    <source>
        <dbReference type="SAM" id="Phobius"/>
    </source>
</evidence>
<sequence>MGINCFTLQKQPSGSRQKSALRIQLESIKGDSIMRIGDQLQKQRKLHDMSQNELADKLNISRQSISKWENGATLPSFSNVLAISDLFDVSLDELIRGDEELMNKFEDDKIRLSKTETIFTVGLSLVFVGLIIIYSSGISVSSIDYWLPAVQLVGFFGFVFNIKWSAFNKSLNKKAVFFGILFLVAFMIPYIMHEVPDILKGMSEGQSYYDNSYK</sequence>
<evidence type="ECO:0000313" key="4">
    <source>
        <dbReference type="EMBL" id="AYE39174.1"/>
    </source>
</evidence>
<gene>
    <name evidence="4" type="ORF">D1B17_11255</name>
</gene>
<dbReference type="Proteomes" id="UP000267208">
    <property type="component" value="Chromosome"/>
</dbReference>
<dbReference type="GO" id="GO:0003677">
    <property type="term" value="F:DNA binding"/>
    <property type="evidence" value="ECO:0007669"/>
    <property type="project" value="UniProtKB-KW"/>
</dbReference>
<evidence type="ECO:0000313" key="5">
    <source>
        <dbReference type="Proteomes" id="UP000267208"/>
    </source>
</evidence>
<keyword evidence="1" id="KW-0238">DNA-binding</keyword>
<protein>
    <submittedName>
        <fullName evidence="4">XRE family transcriptional regulator</fullName>
    </submittedName>
</protein>
<organism evidence="4 5">
    <name type="scientific">Companilactobacillus zhachilii</name>
    <dbReference type="NCBI Taxonomy" id="2304606"/>
    <lineage>
        <taxon>Bacteria</taxon>
        <taxon>Bacillati</taxon>
        <taxon>Bacillota</taxon>
        <taxon>Bacilli</taxon>
        <taxon>Lactobacillales</taxon>
        <taxon>Lactobacillaceae</taxon>
        <taxon>Companilactobacillus</taxon>
    </lineage>
</organism>
<keyword evidence="2" id="KW-0812">Transmembrane</keyword>
<name>A0A386PT33_9LACO</name>
<reference evidence="5" key="1">
    <citation type="submission" date="2018-08" db="EMBL/GenBank/DDBJ databases">
        <title>Genome of Lactobacillus sp. HBUAS52074.</title>
        <authorList>
            <person name="Guo Z."/>
            <person name="Zhang Z.D."/>
        </authorList>
    </citation>
    <scope>NUCLEOTIDE SEQUENCE [LARGE SCALE GENOMIC DNA]</scope>
    <source>
        <strain evidence="5">HBUAS52074</strain>
    </source>
</reference>
<dbReference type="PANTHER" id="PTHR46558:SF15">
    <property type="entry name" value="HELIX-TURN-HELIX DOMAIN PROTEIN"/>
    <property type="match status" value="1"/>
</dbReference>